<evidence type="ECO:0000313" key="4">
    <source>
        <dbReference type="Proteomes" id="UP001288944"/>
    </source>
</evidence>
<dbReference type="AlphaFoldDB" id="A0AAW9KG92"/>
<evidence type="ECO:0000256" key="1">
    <source>
        <dbReference type="ARBA" id="ARBA00008909"/>
    </source>
</evidence>
<evidence type="ECO:0000256" key="2">
    <source>
        <dbReference type="ARBA" id="ARBA00022705"/>
    </source>
</evidence>
<sequence>MNIESDFIKYYSQDDEKLSEHIEIYEILTEEQIFLIQKRFAMDIASIFRQLNKNTKADLIKNCNSLRYMQQCISDPTHKHFRGSFCKDRYCPICSHIKSHKETEMLFKILESMQKDNNYRNCYLIFVTLTQKNVITGELKNEIDKINNAIKKFLKEDKLFNSSKRKDKGKIVNVKPLCLGTIRHLEVTAGYKKQRERIEYHPHVHLLLLVRRDYWNQKSNQWTHKKLIKKWRKYMNLDYDPVVHITLVKNDGLDKIIEIKEECDATVITTDIESKTAKKNNFASLNVDGAIKEISKYETKDTDKIKFIKNKDTGRIEINWSDSKEIILELYNALHQKRTTVMTGEFLKQKKRLYGKKDADDLIDEMQDAELIDLFKNKKCKKCGSPVTEHLLRYSGVKKVYLELSKDKLDSYKRGMNNEIKKIVKRKQEALKNAKIENKADDWILVDDGYDPFTMKISYEEYLKQKKSDVSSQRTSDR</sequence>
<dbReference type="GO" id="GO:0003677">
    <property type="term" value="F:DNA binding"/>
    <property type="evidence" value="ECO:0007669"/>
    <property type="project" value="InterPro"/>
</dbReference>
<comment type="caution">
    <text evidence="3">The sequence shown here is derived from an EMBL/GenBank/DDBJ whole genome shotgun (WGS) entry which is preliminary data.</text>
</comment>
<reference evidence="3" key="1">
    <citation type="submission" date="2019-11" db="EMBL/GenBank/DDBJ databases">
        <title>Characterization of Clostridium perfringens isolates from swine manure treated agricultural soils.</title>
        <authorList>
            <person name="Wushke S.T."/>
        </authorList>
    </citation>
    <scope>NUCLEOTIDE SEQUENCE</scope>
    <source>
        <strain evidence="3">X62</strain>
    </source>
</reference>
<proteinExistence type="inferred from homology"/>
<name>A0AAW9KG92_CLOPF</name>
<evidence type="ECO:0008006" key="5">
    <source>
        <dbReference type="Google" id="ProtNLM"/>
    </source>
</evidence>
<accession>A0AAW9KG92</accession>
<protein>
    <recommendedName>
        <fullName evidence="5">Replication protein</fullName>
    </recommendedName>
</protein>
<keyword evidence="2" id="KW-0235">DNA replication</keyword>
<dbReference type="Proteomes" id="UP001288944">
    <property type="component" value="Unassembled WGS sequence"/>
</dbReference>
<dbReference type="GO" id="GO:0006260">
    <property type="term" value="P:DNA replication"/>
    <property type="evidence" value="ECO:0007669"/>
    <property type="project" value="UniProtKB-KW"/>
</dbReference>
<gene>
    <name evidence="3" type="ORF">GNF83_13905</name>
</gene>
<comment type="similarity">
    <text evidence="1">Belongs to the Gram-positive plasmids replication protein type 1 family.</text>
</comment>
<dbReference type="EMBL" id="WNUR01000064">
    <property type="protein sequence ID" value="MDZ7542303.1"/>
    <property type="molecule type" value="Genomic_DNA"/>
</dbReference>
<dbReference type="Pfam" id="PF01446">
    <property type="entry name" value="Rep_1"/>
    <property type="match status" value="1"/>
</dbReference>
<dbReference type="InterPro" id="IPR000989">
    <property type="entry name" value="Rep"/>
</dbReference>
<organism evidence="3 4">
    <name type="scientific">Clostridium perfringens</name>
    <dbReference type="NCBI Taxonomy" id="1502"/>
    <lineage>
        <taxon>Bacteria</taxon>
        <taxon>Bacillati</taxon>
        <taxon>Bacillota</taxon>
        <taxon>Clostridia</taxon>
        <taxon>Eubacteriales</taxon>
        <taxon>Clostridiaceae</taxon>
        <taxon>Clostridium</taxon>
    </lineage>
</organism>
<evidence type="ECO:0000313" key="3">
    <source>
        <dbReference type="EMBL" id="MDZ7542303.1"/>
    </source>
</evidence>